<keyword evidence="1" id="KW-1133">Transmembrane helix</keyword>
<reference evidence="3" key="1">
    <citation type="journal article" date="2014" name="Front. Microbiol.">
        <title>High frequency of phylogenetically diverse reductive dehalogenase-homologous genes in deep subseafloor sedimentary metagenomes.</title>
        <authorList>
            <person name="Kawai M."/>
            <person name="Futagami T."/>
            <person name="Toyoda A."/>
            <person name="Takaki Y."/>
            <person name="Nishi S."/>
            <person name="Hori S."/>
            <person name="Arai W."/>
            <person name="Tsubouchi T."/>
            <person name="Morono Y."/>
            <person name="Uchiyama I."/>
            <person name="Ito T."/>
            <person name="Fujiyama A."/>
            <person name="Inagaki F."/>
            <person name="Takami H."/>
        </authorList>
    </citation>
    <scope>NUCLEOTIDE SEQUENCE</scope>
    <source>
        <strain evidence="3">Expedition CK06-06</strain>
    </source>
</reference>
<feature type="transmembrane region" description="Helical" evidence="1">
    <location>
        <begin position="88"/>
        <end position="108"/>
    </location>
</feature>
<name>X1FLT8_9ZZZZ</name>
<dbReference type="AlphaFoldDB" id="X1FLT8"/>
<evidence type="ECO:0000256" key="1">
    <source>
        <dbReference type="SAM" id="Phobius"/>
    </source>
</evidence>
<dbReference type="EMBL" id="BARU01007530">
    <property type="protein sequence ID" value="GAH45937.1"/>
    <property type="molecule type" value="Genomic_DNA"/>
</dbReference>
<dbReference type="GO" id="GO:0016747">
    <property type="term" value="F:acyltransferase activity, transferring groups other than amino-acyl groups"/>
    <property type="evidence" value="ECO:0007669"/>
    <property type="project" value="InterPro"/>
</dbReference>
<proteinExistence type="predicted"/>
<feature type="domain" description="Acyltransferase 3" evidence="2">
    <location>
        <begin position="7"/>
        <end position="207"/>
    </location>
</feature>
<keyword evidence="1" id="KW-0472">Membrane</keyword>
<feature type="transmembrane region" description="Helical" evidence="1">
    <location>
        <begin position="163"/>
        <end position="181"/>
    </location>
</feature>
<accession>X1FLT8</accession>
<feature type="transmembrane region" description="Helical" evidence="1">
    <location>
        <begin position="12"/>
        <end position="30"/>
    </location>
</feature>
<sequence>MTKKKLPELDILRMVSILIVIIFVHLKDYGYSFYVEVDLYGIYYFNGLGIYVAMGSMVFLSGFGLFLNKDNREINSPSKLITFVKKRFLRIFPLYWIAIPLFVLFVGYLDIDTLYLLAHFMGMQIIVAPIFGPPMLTLWFIGIIVVYYLIFLVLSYLGSLKKIIPGAIVILFIFVYLNIMFGLVEYRFFYYYLFFILGIVMANFYTHPA</sequence>
<organism evidence="3">
    <name type="scientific">marine sediment metagenome</name>
    <dbReference type="NCBI Taxonomy" id="412755"/>
    <lineage>
        <taxon>unclassified sequences</taxon>
        <taxon>metagenomes</taxon>
        <taxon>ecological metagenomes</taxon>
    </lineage>
</organism>
<feature type="transmembrane region" description="Helical" evidence="1">
    <location>
        <begin position="42"/>
        <end position="67"/>
    </location>
</feature>
<protein>
    <recommendedName>
        <fullName evidence="2">Acyltransferase 3 domain-containing protein</fullName>
    </recommendedName>
</protein>
<dbReference type="InterPro" id="IPR002656">
    <property type="entry name" value="Acyl_transf_3_dom"/>
</dbReference>
<evidence type="ECO:0000313" key="3">
    <source>
        <dbReference type="EMBL" id="GAH45937.1"/>
    </source>
</evidence>
<comment type="caution">
    <text evidence="3">The sequence shown here is derived from an EMBL/GenBank/DDBJ whole genome shotgun (WGS) entry which is preliminary data.</text>
</comment>
<gene>
    <name evidence="3" type="ORF">S03H2_14824</name>
</gene>
<feature type="transmembrane region" description="Helical" evidence="1">
    <location>
        <begin position="188"/>
        <end position="206"/>
    </location>
</feature>
<keyword evidence="1" id="KW-0812">Transmembrane</keyword>
<dbReference type="Pfam" id="PF01757">
    <property type="entry name" value="Acyl_transf_3"/>
    <property type="match status" value="1"/>
</dbReference>
<evidence type="ECO:0000259" key="2">
    <source>
        <dbReference type="Pfam" id="PF01757"/>
    </source>
</evidence>
<feature type="transmembrane region" description="Helical" evidence="1">
    <location>
        <begin position="138"/>
        <end position="157"/>
    </location>
</feature>